<dbReference type="PANTHER" id="PTHR31162">
    <property type="entry name" value="MALIC ACID TRANSPORT PROTEIN-RELATED"/>
    <property type="match status" value="1"/>
</dbReference>
<feature type="transmembrane region" description="Helical" evidence="5">
    <location>
        <begin position="356"/>
        <end position="378"/>
    </location>
</feature>
<dbReference type="Gene3D" id="1.50.10.150">
    <property type="entry name" value="Voltage-dependent anion channel"/>
    <property type="match status" value="1"/>
</dbReference>
<dbReference type="GO" id="GO:0016020">
    <property type="term" value="C:membrane"/>
    <property type="evidence" value="ECO:0007669"/>
    <property type="project" value="UniProtKB-SubCell"/>
</dbReference>
<keyword evidence="4 5" id="KW-0472">Membrane</keyword>
<dbReference type="AlphaFoldDB" id="A0A6A5ZB45"/>
<dbReference type="Pfam" id="PF03595">
    <property type="entry name" value="SLAC1"/>
    <property type="match status" value="1"/>
</dbReference>
<evidence type="ECO:0000313" key="6">
    <source>
        <dbReference type="EMBL" id="KAF2116456.1"/>
    </source>
</evidence>
<evidence type="ECO:0000256" key="3">
    <source>
        <dbReference type="ARBA" id="ARBA00022989"/>
    </source>
</evidence>
<evidence type="ECO:0000256" key="4">
    <source>
        <dbReference type="ARBA" id="ARBA00023136"/>
    </source>
</evidence>
<feature type="transmembrane region" description="Helical" evidence="5">
    <location>
        <begin position="214"/>
        <end position="238"/>
    </location>
</feature>
<feature type="transmembrane region" description="Helical" evidence="5">
    <location>
        <begin position="149"/>
        <end position="170"/>
    </location>
</feature>
<dbReference type="GO" id="GO:0015140">
    <property type="term" value="F:malate transmembrane transporter activity"/>
    <property type="evidence" value="ECO:0007669"/>
    <property type="project" value="InterPro"/>
</dbReference>
<accession>A0A6A5ZB45</accession>
<dbReference type="EMBL" id="ML977321">
    <property type="protein sequence ID" value="KAF2116456.1"/>
    <property type="molecule type" value="Genomic_DNA"/>
</dbReference>
<keyword evidence="7" id="KW-1185">Reference proteome</keyword>
<feature type="transmembrane region" description="Helical" evidence="5">
    <location>
        <begin position="329"/>
        <end position="350"/>
    </location>
</feature>
<proteinExistence type="predicted"/>
<evidence type="ECO:0000313" key="7">
    <source>
        <dbReference type="Proteomes" id="UP000799770"/>
    </source>
</evidence>
<dbReference type="InterPro" id="IPR030185">
    <property type="entry name" value="Mae1"/>
</dbReference>
<protein>
    <submittedName>
        <fullName evidence="6">Voltage-dependent anion channel</fullName>
    </submittedName>
</protein>
<dbReference type="CDD" id="cd09317">
    <property type="entry name" value="TDT_Mae1_like"/>
    <property type="match status" value="1"/>
</dbReference>
<gene>
    <name evidence="6" type="ORF">BDV96DRAFT_52730</name>
</gene>
<dbReference type="InterPro" id="IPR038665">
    <property type="entry name" value="Voltage-dep_anion_channel_sf"/>
</dbReference>
<keyword evidence="3 5" id="KW-1133">Transmembrane helix</keyword>
<evidence type="ECO:0000256" key="1">
    <source>
        <dbReference type="ARBA" id="ARBA00004141"/>
    </source>
</evidence>
<feature type="transmembrane region" description="Helical" evidence="5">
    <location>
        <begin position="77"/>
        <end position="99"/>
    </location>
</feature>
<dbReference type="Proteomes" id="UP000799770">
    <property type="component" value="Unassembled WGS sequence"/>
</dbReference>
<evidence type="ECO:0000256" key="5">
    <source>
        <dbReference type="SAM" id="Phobius"/>
    </source>
</evidence>
<reference evidence="6" key="1">
    <citation type="journal article" date="2020" name="Stud. Mycol.">
        <title>101 Dothideomycetes genomes: a test case for predicting lifestyles and emergence of pathogens.</title>
        <authorList>
            <person name="Haridas S."/>
            <person name="Albert R."/>
            <person name="Binder M."/>
            <person name="Bloem J."/>
            <person name="Labutti K."/>
            <person name="Salamov A."/>
            <person name="Andreopoulos B."/>
            <person name="Baker S."/>
            <person name="Barry K."/>
            <person name="Bills G."/>
            <person name="Bluhm B."/>
            <person name="Cannon C."/>
            <person name="Castanera R."/>
            <person name="Culley D."/>
            <person name="Daum C."/>
            <person name="Ezra D."/>
            <person name="Gonzalez J."/>
            <person name="Henrissat B."/>
            <person name="Kuo A."/>
            <person name="Liang C."/>
            <person name="Lipzen A."/>
            <person name="Lutzoni F."/>
            <person name="Magnuson J."/>
            <person name="Mondo S."/>
            <person name="Nolan M."/>
            <person name="Ohm R."/>
            <person name="Pangilinan J."/>
            <person name="Park H.-J."/>
            <person name="Ramirez L."/>
            <person name="Alfaro M."/>
            <person name="Sun H."/>
            <person name="Tritt A."/>
            <person name="Yoshinaga Y."/>
            <person name="Zwiers L.-H."/>
            <person name="Turgeon B."/>
            <person name="Goodwin S."/>
            <person name="Spatafora J."/>
            <person name="Crous P."/>
            <person name="Grigoriev I."/>
        </authorList>
    </citation>
    <scope>NUCLEOTIDE SEQUENCE</scope>
    <source>
        <strain evidence="6">CBS 627.86</strain>
    </source>
</reference>
<name>A0A6A5ZB45_9PLEO</name>
<feature type="transmembrane region" description="Helical" evidence="5">
    <location>
        <begin position="182"/>
        <end position="202"/>
    </location>
</feature>
<sequence>MFAETSSVDGVATPQEKDLGSREANGQLVVADHASLRERVSHFTWAWFTLTMSTGGISNLINAQPHRFNGQTTLGKLVFIIFIVLLLFNLTMISARFILVPRALKSSLTHPTESLFFPCMWLSFAVLLMNAQAFGVPSCGAWLVTTLRVLFWMYAALTFIIAVGHYHLLFSAGRHMSIHSMTPAWILPVFPAMLTGSVASAISASQPFDQRLPIIVAGVAYQGLGFLISLIMMALYLSRLMADGLPDAHLRPGMFMAVGPPSFTALALMGLANNLPRGYDYFADNPLAIDVLQPLALVFSIFLWMFAFFFFCIAAVACIQGWKELPFSLICWAFVFPNTGFAIATIDIGTQLRSEGIRWVGSIMTVLLVVVWLANLGFQVRAIWLKRMLWPGKDEDREGLKRKKH</sequence>
<feature type="transmembrane region" description="Helical" evidence="5">
    <location>
        <begin position="120"/>
        <end position="143"/>
    </location>
</feature>
<evidence type="ECO:0000256" key="2">
    <source>
        <dbReference type="ARBA" id="ARBA00022692"/>
    </source>
</evidence>
<dbReference type="OrthoDB" id="2901184at2759"/>
<dbReference type="InterPro" id="IPR004695">
    <property type="entry name" value="SLAC1/Mae1/Ssu1/TehA"/>
</dbReference>
<comment type="subcellular location">
    <subcellularLocation>
        <location evidence="1">Membrane</location>
        <topology evidence="1">Multi-pass membrane protein</topology>
    </subcellularLocation>
</comment>
<keyword evidence="2 5" id="KW-0812">Transmembrane</keyword>
<dbReference type="PANTHER" id="PTHR31162:SF0">
    <property type="entry name" value="MALIC ACID TRANSPORT PROTEIN"/>
    <property type="match status" value="1"/>
</dbReference>
<feature type="transmembrane region" description="Helical" evidence="5">
    <location>
        <begin position="292"/>
        <end position="317"/>
    </location>
</feature>
<organism evidence="6 7">
    <name type="scientific">Lophiotrema nucula</name>
    <dbReference type="NCBI Taxonomy" id="690887"/>
    <lineage>
        <taxon>Eukaryota</taxon>
        <taxon>Fungi</taxon>
        <taxon>Dikarya</taxon>
        <taxon>Ascomycota</taxon>
        <taxon>Pezizomycotina</taxon>
        <taxon>Dothideomycetes</taxon>
        <taxon>Pleosporomycetidae</taxon>
        <taxon>Pleosporales</taxon>
        <taxon>Lophiotremataceae</taxon>
        <taxon>Lophiotrema</taxon>
    </lineage>
</organism>